<protein>
    <submittedName>
        <fullName evidence="1">Uncharacterized protein</fullName>
    </submittedName>
</protein>
<organism evidence="1 2">
    <name type="scientific">Aequorivita xiaoshiensis</name>
    <dbReference type="NCBI Taxonomy" id="2874476"/>
    <lineage>
        <taxon>Bacteria</taxon>
        <taxon>Pseudomonadati</taxon>
        <taxon>Bacteroidota</taxon>
        <taxon>Flavobacteriia</taxon>
        <taxon>Flavobacteriales</taxon>
        <taxon>Flavobacteriaceae</taxon>
        <taxon>Aequorivita</taxon>
    </lineage>
</organism>
<dbReference type="AlphaFoldDB" id="A0A9X1R4Q5"/>
<evidence type="ECO:0000313" key="2">
    <source>
        <dbReference type="Proteomes" id="UP001139462"/>
    </source>
</evidence>
<evidence type="ECO:0000313" key="1">
    <source>
        <dbReference type="EMBL" id="MCG2432206.1"/>
    </source>
</evidence>
<dbReference type="Proteomes" id="UP001139462">
    <property type="component" value="Unassembled WGS sequence"/>
</dbReference>
<sequence>MSDTRQIFNKPIDSDLIIPGMLLEVKVHYNSFSVFYQFEGFDKFEHQLVVQEKIFPISYLVRFFKINGEADKNYFVMRPKELLEN</sequence>
<reference evidence="1" key="1">
    <citation type="submission" date="2021-09" db="EMBL/GenBank/DDBJ databases">
        <title>Genome of Aequorivita sp. strain F64183.</title>
        <authorList>
            <person name="Wang Y."/>
        </authorList>
    </citation>
    <scope>NUCLEOTIDE SEQUENCE</scope>
    <source>
        <strain evidence="1">F64183</strain>
    </source>
</reference>
<accession>A0A9X1R4Q5</accession>
<name>A0A9X1R4Q5_9FLAO</name>
<dbReference type="EMBL" id="JAIRBB010000040">
    <property type="protein sequence ID" value="MCG2432206.1"/>
    <property type="molecule type" value="Genomic_DNA"/>
</dbReference>
<dbReference type="RefSeq" id="WP_237609273.1">
    <property type="nucleotide sequence ID" value="NZ_JAIRBB010000040.1"/>
</dbReference>
<gene>
    <name evidence="1" type="ORF">K8344_13855</name>
</gene>
<keyword evidence="2" id="KW-1185">Reference proteome</keyword>
<comment type="caution">
    <text evidence="1">The sequence shown here is derived from an EMBL/GenBank/DDBJ whole genome shotgun (WGS) entry which is preliminary data.</text>
</comment>
<proteinExistence type="predicted"/>